<gene>
    <name evidence="1" type="ORF">BN874_350004</name>
</gene>
<sequence length="29" mass="3459">MGSPVFLDEDLLLHDVFSRFLKFNVLRYS</sequence>
<protein>
    <submittedName>
        <fullName evidence="1">Uncharacterized protein</fullName>
    </submittedName>
</protein>
<dbReference type="Proteomes" id="UP000019184">
    <property type="component" value="Unassembled WGS sequence"/>
</dbReference>
<name>A0A7U7J594_9GAMM</name>
<proteinExistence type="predicted"/>
<accession>A0A7U7J594</accession>
<evidence type="ECO:0000313" key="1">
    <source>
        <dbReference type="EMBL" id="CDH46116.1"/>
    </source>
</evidence>
<evidence type="ECO:0000313" key="2">
    <source>
        <dbReference type="Proteomes" id="UP000019184"/>
    </source>
</evidence>
<dbReference type="EMBL" id="CBTK010000249">
    <property type="protein sequence ID" value="CDH46116.1"/>
    <property type="molecule type" value="Genomic_DNA"/>
</dbReference>
<organism evidence="1 2">
    <name type="scientific">Candidatus Contendobacter odensis Run_B_J11</name>
    <dbReference type="NCBI Taxonomy" id="1400861"/>
    <lineage>
        <taxon>Bacteria</taxon>
        <taxon>Pseudomonadati</taxon>
        <taxon>Pseudomonadota</taxon>
        <taxon>Gammaproteobacteria</taxon>
        <taxon>Candidatus Competibacteraceae</taxon>
        <taxon>Candidatus Contendibacter</taxon>
    </lineage>
</organism>
<keyword evidence="2" id="KW-1185">Reference proteome</keyword>
<dbReference type="AlphaFoldDB" id="A0A7U7J594"/>
<comment type="caution">
    <text evidence="1">The sequence shown here is derived from an EMBL/GenBank/DDBJ whole genome shotgun (WGS) entry which is preliminary data.</text>
</comment>
<reference evidence="1 2" key="1">
    <citation type="journal article" date="2014" name="ISME J.">
        <title>Candidatus Competibacter-lineage genomes retrieved from metagenomes reveal functional metabolic diversity.</title>
        <authorList>
            <person name="McIlroy S.J."/>
            <person name="Albertsen M."/>
            <person name="Andresen E.K."/>
            <person name="Saunders A.M."/>
            <person name="Kristiansen R."/>
            <person name="Stokholm-Bjerregaard M."/>
            <person name="Nielsen K.L."/>
            <person name="Nielsen P.H."/>
        </authorList>
    </citation>
    <scope>NUCLEOTIDE SEQUENCE [LARGE SCALE GENOMIC DNA]</scope>
    <source>
        <strain evidence="1 2">Run_B_J11</strain>
    </source>
</reference>